<proteinExistence type="predicted"/>
<organism evidence="2 3">
    <name type="scientific">Salininema proteolyticum</name>
    <dbReference type="NCBI Taxonomy" id="1607685"/>
    <lineage>
        <taxon>Bacteria</taxon>
        <taxon>Bacillati</taxon>
        <taxon>Actinomycetota</taxon>
        <taxon>Actinomycetes</taxon>
        <taxon>Glycomycetales</taxon>
        <taxon>Glycomycetaceae</taxon>
        <taxon>Salininema</taxon>
    </lineage>
</organism>
<dbReference type="EMBL" id="JBHSDK010000021">
    <property type="protein sequence ID" value="MFC4336715.1"/>
    <property type="molecule type" value="Genomic_DNA"/>
</dbReference>
<keyword evidence="3" id="KW-1185">Reference proteome</keyword>
<evidence type="ECO:0000313" key="3">
    <source>
        <dbReference type="Proteomes" id="UP001595823"/>
    </source>
</evidence>
<dbReference type="SUPFAM" id="SSF54427">
    <property type="entry name" value="NTF2-like"/>
    <property type="match status" value="1"/>
</dbReference>
<dbReference type="InterPro" id="IPR037401">
    <property type="entry name" value="SnoaL-like"/>
</dbReference>
<name>A0ABV8U1M7_9ACTN</name>
<evidence type="ECO:0000259" key="1">
    <source>
        <dbReference type="Pfam" id="PF12680"/>
    </source>
</evidence>
<evidence type="ECO:0000313" key="2">
    <source>
        <dbReference type="EMBL" id="MFC4336715.1"/>
    </source>
</evidence>
<dbReference type="RefSeq" id="WP_380622900.1">
    <property type="nucleotide sequence ID" value="NZ_JBHSDK010000021.1"/>
</dbReference>
<reference evidence="3" key="1">
    <citation type="journal article" date="2019" name="Int. J. Syst. Evol. Microbiol.">
        <title>The Global Catalogue of Microorganisms (GCM) 10K type strain sequencing project: providing services to taxonomists for standard genome sequencing and annotation.</title>
        <authorList>
            <consortium name="The Broad Institute Genomics Platform"/>
            <consortium name="The Broad Institute Genome Sequencing Center for Infectious Disease"/>
            <person name="Wu L."/>
            <person name="Ma J."/>
        </authorList>
    </citation>
    <scope>NUCLEOTIDE SEQUENCE [LARGE SCALE GENOMIC DNA]</scope>
    <source>
        <strain evidence="3">IBRC-M 10908</strain>
    </source>
</reference>
<feature type="domain" description="SnoaL-like" evidence="1">
    <location>
        <begin position="9"/>
        <end position="109"/>
    </location>
</feature>
<dbReference type="Proteomes" id="UP001595823">
    <property type="component" value="Unassembled WGS sequence"/>
</dbReference>
<gene>
    <name evidence="2" type="ORF">ACFPET_16060</name>
</gene>
<sequence length="121" mass="13147">MHDFKAVASRYIDAFNAVDAVERKRLVAEVLGADVAYVDPMAAVDGHEGMDAFIAGCHRQFPGWTFTLIGEVDGHHDQARFSWGFGPAGEEPPLLGFDVIVLDGEGRIKTVFGFLDRVPAA</sequence>
<dbReference type="Gene3D" id="3.10.450.50">
    <property type="match status" value="1"/>
</dbReference>
<comment type="caution">
    <text evidence="2">The sequence shown here is derived from an EMBL/GenBank/DDBJ whole genome shotgun (WGS) entry which is preliminary data.</text>
</comment>
<protein>
    <submittedName>
        <fullName evidence="2">Nuclear transport factor 2 family protein</fullName>
    </submittedName>
</protein>
<accession>A0ABV8U1M7</accession>
<dbReference type="InterPro" id="IPR032710">
    <property type="entry name" value="NTF2-like_dom_sf"/>
</dbReference>
<dbReference type="Pfam" id="PF12680">
    <property type="entry name" value="SnoaL_2"/>
    <property type="match status" value="1"/>
</dbReference>